<protein>
    <recommendedName>
        <fullName evidence="10">Major facilitator superfamily (MFS) profile domain-containing protein</fullName>
    </recommendedName>
</protein>
<feature type="transmembrane region" description="Helical" evidence="9">
    <location>
        <begin position="497"/>
        <end position="516"/>
    </location>
</feature>
<evidence type="ECO:0000256" key="4">
    <source>
        <dbReference type="ARBA" id="ARBA00022692"/>
    </source>
</evidence>
<dbReference type="PRINTS" id="PR00171">
    <property type="entry name" value="SUGRTRNSPORT"/>
</dbReference>
<feature type="transmembrane region" description="Helical" evidence="9">
    <location>
        <begin position="226"/>
        <end position="248"/>
    </location>
</feature>
<feature type="transmembrane region" description="Helical" evidence="9">
    <location>
        <begin position="465"/>
        <end position="485"/>
    </location>
</feature>
<keyword evidence="7" id="KW-0325">Glycoprotein</keyword>
<proteinExistence type="inferred from homology"/>
<dbReference type="Pfam" id="PF00083">
    <property type="entry name" value="Sugar_tr"/>
    <property type="match status" value="1"/>
</dbReference>
<name>A0A439D1G9_9PEZI</name>
<dbReference type="GO" id="GO:0016020">
    <property type="term" value="C:membrane"/>
    <property type="evidence" value="ECO:0007669"/>
    <property type="project" value="UniProtKB-SubCell"/>
</dbReference>
<feature type="transmembrane region" description="Helical" evidence="9">
    <location>
        <begin position="328"/>
        <end position="350"/>
    </location>
</feature>
<keyword evidence="12" id="KW-1185">Reference proteome</keyword>
<dbReference type="GO" id="GO:0005351">
    <property type="term" value="F:carbohydrate:proton symporter activity"/>
    <property type="evidence" value="ECO:0007669"/>
    <property type="project" value="TreeGrafter"/>
</dbReference>
<dbReference type="InterPro" id="IPR003663">
    <property type="entry name" value="Sugar/inositol_transpt"/>
</dbReference>
<evidence type="ECO:0000256" key="1">
    <source>
        <dbReference type="ARBA" id="ARBA00004141"/>
    </source>
</evidence>
<evidence type="ECO:0000313" key="11">
    <source>
        <dbReference type="EMBL" id="RWA08303.1"/>
    </source>
</evidence>
<dbReference type="PROSITE" id="PS50850">
    <property type="entry name" value="MFS"/>
    <property type="match status" value="1"/>
</dbReference>
<evidence type="ECO:0000256" key="8">
    <source>
        <dbReference type="RuleBase" id="RU003346"/>
    </source>
</evidence>
<organism evidence="11 12">
    <name type="scientific">Xylaria grammica</name>
    <dbReference type="NCBI Taxonomy" id="363999"/>
    <lineage>
        <taxon>Eukaryota</taxon>
        <taxon>Fungi</taxon>
        <taxon>Dikarya</taxon>
        <taxon>Ascomycota</taxon>
        <taxon>Pezizomycotina</taxon>
        <taxon>Sordariomycetes</taxon>
        <taxon>Xylariomycetidae</taxon>
        <taxon>Xylariales</taxon>
        <taxon>Xylariaceae</taxon>
        <taxon>Xylaria</taxon>
    </lineage>
</organism>
<feature type="transmembrane region" description="Helical" evidence="9">
    <location>
        <begin position="427"/>
        <end position="453"/>
    </location>
</feature>
<dbReference type="FunFam" id="1.20.1250.20:FF:000026">
    <property type="entry name" value="MFS quinate transporter QutD"/>
    <property type="match status" value="1"/>
</dbReference>
<feature type="transmembrane region" description="Helical" evidence="9">
    <location>
        <begin position="155"/>
        <end position="176"/>
    </location>
</feature>
<feature type="transmembrane region" description="Helical" evidence="9">
    <location>
        <begin position="362"/>
        <end position="388"/>
    </location>
</feature>
<dbReference type="NCBIfam" id="TIGR00879">
    <property type="entry name" value="SP"/>
    <property type="match status" value="1"/>
</dbReference>
<feature type="transmembrane region" description="Helical" evidence="9">
    <location>
        <begin position="395"/>
        <end position="415"/>
    </location>
</feature>
<evidence type="ECO:0000256" key="5">
    <source>
        <dbReference type="ARBA" id="ARBA00022989"/>
    </source>
</evidence>
<feature type="transmembrane region" description="Helical" evidence="9">
    <location>
        <begin position="99"/>
        <end position="117"/>
    </location>
</feature>
<comment type="similarity">
    <text evidence="2 8">Belongs to the major facilitator superfamily. Sugar transporter (TC 2.A.1.1) family.</text>
</comment>
<dbReference type="PANTHER" id="PTHR48022">
    <property type="entry name" value="PLASTIDIC GLUCOSE TRANSPORTER 4"/>
    <property type="match status" value="1"/>
</dbReference>
<feature type="transmembrane region" description="Helical" evidence="9">
    <location>
        <begin position="129"/>
        <end position="149"/>
    </location>
</feature>
<comment type="caution">
    <text evidence="11">The sequence shown here is derived from an EMBL/GenBank/DDBJ whole genome shotgun (WGS) entry which is preliminary data.</text>
</comment>
<comment type="subcellular location">
    <subcellularLocation>
        <location evidence="1">Membrane</location>
        <topology evidence="1">Multi-pass membrane protein</topology>
    </subcellularLocation>
</comment>
<feature type="transmembrane region" description="Helical" evidence="9">
    <location>
        <begin position="188"/>
        <end position="206"/>
    </location>
</feature>
<reference evidence="11 12" key="1">
    <citation type="submission" date="2018-12" db="EMBL/GenBank/DDBJ databases">
        <title>Draft genome sequence of Xylaria grammica IHI A82.</title>
        <authorList>
            <person name="Buettner E."/>
            <person name="Kellner H."/>
        </authorList>
    </citation>
    <scope>NUCLEOTIDE SEQUENCE [LARGE SCALE GENOMIC DNA]</scope>
    <source>
        <strain evidence="11 12">IHI A82</strain>
    </source>
</reference>
<dbReference type="SUPFAM" id="SSF103473">
    <property type="entry name" value="MFS general substrate transporter"/>
    <property type="match status" value="1"/>
</dbReference>
<dbReference type="EMBL" id="RYZI01000208">
    <property type="protein sequence ID" value="RWA08303.1"/>
    <property type="molecule type" value="Genomic_DNA"/>
</dbReference>
<evidence type="ECO:0000256" key="3">
    <source>
        <dbReference type="ARBA" id="ARBA00022448"/>
    </source>
</evidence>
<evidence type="ECO:0000256" key="2">
    <source>
        <dbReference type="ARBA" id="ARBA00010992"/>
    </source>
</evidence>
<dbReference type="Proteomes" id="UP000286045">
    <property type="component" value="Unassembled WGS sequence"/>
</dbReference>
<gene>
    <name evidence="11" type="ORF">EKO27_g6819</name>
</gene>
<keyword evidence="4 9" id="KW-0812">Transmembrane</keyword>
<keyword evidence="5 9" id="KW-1133">Transmembrane helix</keyword>
<evidence type="ECO:0000256" key="6">
    <source>
        <dbReference type="ARBA" id="ARBA00023136"/>
    </source>
</evidence>
<dbReference type="Gene3D" id="1.20.1250.20">
    <property type="entry name" value="MFS general substrate transporter like domains"/>
    <property type="match status" value="1"/>
</dbReference>
<accession>A0A439D1G9</accession>
<feature type="domain" description="Major facilitator superfamily (MFS) profile" evidence="10">
    <location>
        <begin position="35"/>
        <end position="519"/>
    </location>
</feature>
<keyword evidence="3 8" id="KW-0813">Transport</keyword>
<dbReference type="PANTHER" id="PTHR48022:SF2">
    <property type="entry name" value="PLASTIDIC GLUCOSE TRANSPORTER 4"/>
    <property type="match status" value="1"/>
</dbReference>
<dbReference type="InterPro" id="IPR020846">
    <property type="entry name" value="MFS_dom"/>
</dbReference>
<dbReference type="InterPro" id="IPR005828">
    <property type="entry name" value="MFS_sugar_transport-like"/>
</dbReference>
<evidence type="ECO:0000256" key="7">
    <source>
        <dbReference type="ARBA" id="ARBA00023180"/>
    </source>
</evidence>
<evidence type="ECO:0000259" key="10">
    <source>
        <dbReference type="PROSITE" id="PS50850"/>
    </source>
</evidence>
<dbReference type="InterPro" id="IPR050360">
    <property type="entry name" value="MFS_Sugar_Transporters"/>
</dbReference>
<sequence>MATDPASATPLGDVQITYGRSGFGGLLKEPYLLFLASFASIGGFLFGYDQGVISGVLVTKDFVCIPLPNPDPLNTTLECIGSNTPKAKQFPLLANDDTLQGWVVSVLTLGALFGALVNGPISDRISRRWSILLANIVFLVGSIIQASAFSIPQIFIGRAIAGLSVGQLSMVVPLYISELSPPAMRGSLVAFQQFGITFGIVTAFWLDFGTQFIGGTGDGQSPAAWRFPLAFQTVPSLILSIGTFFLPYSPRWLIMKDREEEARASLARIRRVPESDYRIRLEMLEIQASAIFDKETTAAMYPGTTSPVSLLWKRYGSLFTIRHLNRRLFIACFLQFMQQFTGINAIIYYAPQIFLKIGLSGTTVSLLATGVVGIINLLSTIPAILFIDRWGRRKVLLAGAIGMGVCQLIVATIYAVYQDRLASNPGAGWACAVFIWLYIANFAWSIGCVNWIIPSEIFPPGVRSQAVGVAIGTNWLTNFIVALITPRLLNTIKFGTFYLFFAFCGLLFIWVFFWVPETKGIRIEEMDKLFGGNTGADDVKRMSEIQEQLRISEAIAEANKVQDASAAHIETS</sequence>
<dbReference type="InterPro" id="IPR036259">
    <property type="entry name" value="MFS_trans_sf"/>
</dbReference>
<dbReference type="InterPro" id="IPR005829">
    <property type="entry name" value="Sugar_transporter_CS"/>
</dbReference>
<evidence type="ECO:0000256" key="9">
    <source>
        <dbReference type="SAM" id="Phobius"/>
    </source>
</evidence>
<evidence type="ECO:0000313" key="12">
    <source>
        <dbReference type="Proteomes" id="UP000286045"/>
    </source>
</evidence>
<dbReference type="PROSITE" id="PS00216">
    <property type="entry name" value="SUGAR_TRANSPORT_1"/>
    <property type="match status" value="1"/>
</dbReference>
<dbReference type="PROSITE" id="PS00217">
    <property type="entry name" value="SUGAR_TRANSPORT_2"/>
    <property type="match status" value="1"/>
</dbReference>
<keyword evidence="6 9" id="KW-0472">Membrane</keyword>
<feature type="transmembrane region" description="Helical" evidence="9">
    <location>
        <begin position="30"/>
        <end position="48"/>
    </location>
</feature>
<dbReference type="AlphaFoldDB" id="A0A439D1G9"/>